<dbReference type="RefSeq" id="WP_349948374.1">
    <property type="nucleotide sequence ID" value="NZ_CP157940.1"/>
</dbReference>
<dbReference type="EMBL" id="CP157940">
    <property type="protein sequence ID" value="XBS55724.1"/>
    <property type="molecule type" value="Genomic_DNA"/>
</dbReference>
<dbReference type="AlphaFoldDB" id="A0AAU7PU55"/>
<dbReference type="Gene3D" id="3.30.420.130">
    <property type="entry name" value="Dinitrogenase iron-molybdenum cofactor biosynthesis domain"/>
    <property type="match status" value="1"/>
</dbReference>
<organism evidence="1">
    <name type="scientific">Lacrimispora sp. BS-2</name>
    <dbReference type="NCBI Taxonomy" id="3151850"/>
    <lineage>
        <taxon>Bacteria</taxon>
        <taxon>Bacillati</taxon>
        <taxon>Bacillota</taxon>
        <taxon>Clostridia</taxon>
        <taxon>Lachnospirales</taxon>
        <taxon>Lachnospiraceae</taxon>
        <taxon>Lacrimispora</taxon>
    </lineage>
</organism>
<sequence length="134" mass="14799">MLTPRCGENAVDVFNAADIKIFKTTNAPAKENIDAFIAGKLSLLDEIHAGFHSHGGKQCGVVLNKCLEGENPAENFCLERNIKILCRIPFDNELGMLNSNAKIAVRENEKYQAIFSSLLETVTKEVRHETIANP</sequence>
<dbReference type="SUPFAM" id="SSF53146">
    <property type="entry name" value="Nitrogenase accessory factor-like"/>
    <property type="match status" value="1"/>
</dbReference>
<proteinExistence type="predicted"/>
<evidence type="ECO:0000313" key="1">
    <source>
        <dbReference type="EMBL" id="XBS55724.1"/>
    </source>
</evidence>
<accession>A0AAU7PU55</accession>
<reference evidence="1" key="1">
    <citation type="submission" date="2024-06" db="EMBL/GenBank/DDBJ databases">
        <title>Lacrimispora cavernae sp. nov., a novel anaerobe isolated from bat guano pile inside a cave.</title>
        <authorList>
            <person name="Miller S.L."/>
            <person name="Lu N."/>
            <person name="King J."/>
            <person name="Sankaranarayanan K."/>
            <person name="Lawson P.A."/>
        </authorList>
    </citation>
    <scope>NUCLEOTIDE SEQUENCE</scope>
    <source>
        <strain evidence="1">BS-2</strain>
    </source>
</reference>
<protein>
    <submittedName>
        <fullName evidence="1">Uncharacterized protein</fullName>
    </submittedName>
</protein>
<gene>
    <name evidence="1" type="ORF">ABFV83_08045</name>
</gene>
<name>A0AAU7PU55_9FIRM</name>
<dbReference type="InterPro" id="IPR036105">
    <property type="entry name" value="DiNase_FeMo-co_biosyn_sf"/>
</dbReference>